<proteinExistence type="predicted"/>
<dbReference type="RefSeq" id="WP_126333790.1">
    <property type="nucleotide sequence ID" value="NZ_AP022604.1"/>
</dbReference>
<dbReference type="InterPro" id="IPR051312">
    <property type="entry name" value="Diverse_Substr_Oxidored"/>
</dbReference>
<evidence type="ECO:0000313" key="6">
    <source>
        <dbReference type="Proteomes" id="UP000282551"/>
    </source>
</evidence>
<dbReference type="InterPro" id="IPR036318">
    <property type="entry name" value="FAD-bd_PCMH-like_sf"/>
</dbReference>
<dbReference type="InterPro" id="IPR016169">
    <property type="entry name" value="FAD-bd_PCMH_sub2"/>
</dbReference>
<evidence type="ECO:0000256" key="1">
    <source>
        <dbReference type="ARBA" id="ARBA00022630"/>
    </source>
</evidence>
<dbReference type="Gene3D" id="3.30.43.10">
    <property type="entry name" value="Uridine Diphospho-n-acetylenolpyruvylglucosamine Reductase, domain 2"/>
    <property type="match status" value="1"/>
</dbReference>
<dbReference type="EMBL" id="LR134355">
    <property type="protein sequence ID" value="VEG47926.1"/>
    <property type="molecule type" value="Genomic_DNA"/>
</dbReference>
<dbReference type="InterPro" id="IPR036683">
    <property type="entry name" value="CO_DH_flav_C_dom_sf"/>
</dbReference>
<protein>
    <submittedName>
        <fullName evidence="5">Aerobic-type carbon monoxide dehydrogenase, middle subunit CoxM/CutM-like protein</fullName>
        <ecNumber evidence="5">1.2.99.2</ecNumber>
    </submittedName>
</protein>
<dbReference type="AlphaFoldDB" id="A0A448I5W3"/>
<dbReference type="InterPro" id="IPR016166">
    <property type="entry name" value="FAD-bd_PCMH"/>
</dbReference>
<keyword evidence="6" id="KW-1185">Reference proteome</keyword>
<sequence length="299" mass="31831">MKPAPFAYHRPHDLEDVLALLDELGEDAKILAGGQSLTPMLALRLTFFENLVDISRLAELQGVERRGDTVWVGAGTTHAAVGVDEVVRADVPLLNRVTPLIGHFQIRNRGTLGGAVAHADPAGEYPTTALTLDAVIEATSSSGRREIPATEFFTGLWETTLAPGEVLTAVGFPVWGGRSGFAVHEFARRHGDFAIAGATVATEIDDDDRVRRCNIGLLGLGSTPRRAREAEQAAVGRALSDLQTPAAAEELGRLAMRGLDDIPADQQGSVSYRTRVGAAMVSRAITDAVTEASRENAYA</sequence>
<dbReference type="SUPFAM" id="SSF55447">
    <property type="entry name" value="CO dehydrogenase flavoprotein C-terminal domain-like"/>
    <property type="match status" value="1"/>
</dbReference>
<dbReference type="Proteomes" id="UP000282551">
    <property type="component" value="Chromosome"/>
</dbReference>
<keyword evidence="2" id="KW-0274">FAD</keyword>
<dbReference type="Pfam" id="PF00941">
    <property type="entry name" value="FAD_binding_5"/>
    <property type="match status" value="1"/>
</dbReference>
<dbReference type="FunFam" id="3.30.465.10:FF:000017">
    <property type="entry name" value="Xanthine dehydrogenase, FAD binding subunit"/>
    <property type="match status" value="1"/>
</dbReference>
<evidence type="ECO:0000313" key="5">
    <source>
        <dbReference type="EMBL" id="VEG47926.1"/>
    </source>
</evidence>
<dbReference type="PANTHER" id="PTHR42659:SF2">
    <property type="entry name" value="XANTHINE DEHYDROGENASE SUBUNIT C-RELATED"/>
    <property type="match status" value="1"/>
</dbReference>
<evidence type="ECO:0000256" key="3">
    <source>
        <dbReference type="ARBA" id="ARBA00023002"/>
    </source>
</evidence>
<dbReference type="SMART" id="SM01092">
    <property type="entry name" value="CO_deh_flav_C"/>
    <property type="match status" value="1"/>
</dbReference>
<dbReference type="GO" id="GO:0071949">
    <property type="term" value="F:FAD binding"/>
    <property type="evidence" value="ECO:0007669"/>
    <property type="project" value="InterPro"/>
</dbReference>
<dbReference type="InterPro" id="IPR002346">
    <property type="entry name" value="Mopterin_DH_FAD-bd"/>
</dbReference>
<gene>
    <name evidence="5" type="primary">cutM_1</name>
    <name evidence="5" type="ORF">NCTC10485_02218</name>
</gene>
<feature type="domain" description="FAD-binding PCMH-type" evidence="4">
    <location>
        <begin position="1"/>
        <end position="177"/>
    </location>
</feature>
<dbReference type="Pfam" id="PF03450">
    <property type="entry name" value="CO_deh_flav_C"/>
    <property type="match status" value="1"/>
</dbReference>
<keyword evidence="1" id="KW-0285">Flavoprotein</keyword>
<dbReference type="OrthoDB" id="9793944at2"/>
<name>A0A448I5W3_MYCCI</name>
<dbReference type="Gene3D" id="3.30.465.10">
    <property type="match status" value="1"/>
</dbReference>
<dbReference type="PROSITE" id="PS51387">
    <property type="entry name" value="FAD_PCMH"/>
    <property type="match status" value="1"/>
</dbReference>
<dbReference type="SUPFAM" id="SSF56176">
    <property type="entry name" value="FAD-binding/transporter-associated domain-like"/>
    <property type="match status" value="1"/>
</dbReference>
<evidence type="ECO:0000259" key="4">
    <source>
        <dbReference type="PROSITE" id="PS51387"/>
    </source>
</evidence>
<dbReference type="EC" id="1.2.99.2" evidence="5"/>
<keyword evidence="3 5" id="KW-0560">Oxidoreductase</keyword>
<dbReference type="GO" id="GO:0016491">
    <property type="term" value="F:oxidoreductase activity"/>
    <property type="evidence" value="ECO:0007669"/>
    <property type="project" value="UniProtKB-KW"/>
</dbReference>
<dbReference type="Gene3D" id="3.30.390.50">
    <property type="entry name" value="CO dehydrogenase flavoprotein, C-terminal domain"/>
    <property type="match status" value="1"/>
</dbReference>
<dbReference type="InterPro" id="IPR005107">
    <property type="entry name" value="CO_DH_flav_C"/>
</dbReference>
<dbReference type="PANTHER" id="PTHR42659">
    <property type="entry name" value="XANTHINE DEHYDROGENASE SUBUNIT C-RELATED"/>
    <property type="match status" value="1"/>
</dbReference>
<evidence type="ECO:0000256" key="2">
    <source>
        <dbReference type="ARBA" id="ARBA00022827"/>
    </source>
</evidence>
<organism evidence="5 6">
    <name type="scientific">Mycolicibacterium chitae</name>
    <name type="common">Mycobacterium chitae</name>
    <dbReference type="NCBI Taxonomy" id="1792"/>
    <lineage>
        <taxon>Bacteria</taxon>
        <taxon>Bacillati</taxon>
        <taxon>Actinomycetota</taxon>
        <taxon>Actinomycetes</taxon>
        <taxon>Mycobacteriales</taxon>
        <taxon>Mycobacteriaceae</taxon>
        <taxon>Mycolicibacterium</taxon>
    </lineage>
</organism>
<accession>A0A448I5W3</accession>
<dbReference type="InterPro" id="IPR016167">
    <property type="entry name" value="FAD-bd_PCMH_sub1"/>
</dbReference>
<reference evidence="5 6" key="1">
    <citation type="submission" date="2018-12" db="EMBL/GenBank/DDBJ databases">
        <authorList>
            <consortium name="Pathogen Informatics"/>
        </authorList>
    </citation>
    <scope>NUCLEOTIDE SEQUENCE [LARGE SCALE GENOMIC DNA]</scope>
    <source>
        <strain evidence="5 6">NCTC10485</strain>
    </source>
</reference>